<dbReference type="GO" id="GO:0032526">
    <property type="term" value="P:response to retinoic acid"/>
    <property type="evidence" value="ECO:0007669"/>
    <property type="project" value="Ensembl"/>
</dbReference>
<dbReference type="GeneTree" id="ENSGT00940000155234"/>
<keyword evidence="7" id="KW-0007">Acetylation</keyword>
<dbReference type="GO" id="GO:0006068">
    <property type="term" value="P:ethanol catabolic process"/>
    <property type="evidence" value="ECO:0007669"/>
    <property type="project" value="Ensembl"/>
</dbReference>
<evidence type="ECO:0000259" key="12">
    <source>
        <dbReference type="SMART" id="SM00829"/>
    </source>
</evidence>
<dbReference type="GeneID" id="114902351"/>
<dbReference type="GO" id="GO:0042573">
    <property type="term" value="P:retinoic acid metabolic process"/>
    <property type="evidence" value="ECO:0007669"/>
    <property type="project" value="Ensembl"/>
</dbReference>
<evidence type="ECO:0000256" key="7">
    <source>
        <dbReference type="ARBA" id="ARBA00022990"/>
    </source>
</evidence>
<dbReference type="Proteomes" id="UP000694561">
    <property type="component" value="Unplaced"/>
</dbReference>
<comment type="catalytic activity">
    <reaction evidence="10">
        <text>a primary alcohol + NAD(+) = an aldehyde + NADH + H(+)</text>
        <dbReference type="Rhea" id="RHEA:10736"/>
        <dbReference type="ChEBI" id="CHEBI:15378"/>
        <dbReference type="ChEBI" id="CHEBI:15734"/>
        <dbReference type="ChEBI" id="CHEBI:17478"/>
        <dbReference type="ChEBI" id="CHEBI:57540"/>
        <dbReference type="ChEBI" id="CHEBI:57945"/>
        <dbReference type="EC" id="1.1.1.1"/>
    </reaction>
</comment>
<dbReference type="GO" id="GO:0008270">
    <property type="term" value="F:zinc ion binding"/>
    <property type="evidence" value="ECO:0007669"/>
    <property type="project" value="InterPro"/>
</dbReference>
<evidence type="ECO:0000256" key="2">
    <source>
        <dbReference type="ARBA" id="ARBA00004496"/>
    </source>
</evidence>
<dbReference type="Pfam" id="PF08240">
    <property type="entry name" value="ADH_N"/>
    <property type="match status" value="1"/>
</dbReference>
<evidence type="ECO:0000256" key="6">
    <source>
        <dbReference type="ARBA" id="ARBA00022833"/>
    </source>
</evidence>
<evidence type="ECO:0000256" key="1">
    <source>
        <dbReference type="ARBA" id="ARBA00001947"/>
    </source>
</evidence>
<dbReference type="SMART" id="SM00829">
    <property type="entry name" value="PKS_ER"/>
    <property type="match status" value="1"/>
</dbReference>
<dbReference type="GO" id="GO:0004745">
    <property type="term" value="F:all-trans-retinol dehydrogenase (NAD+) activity"/>
    <property type="evidence" value="ECO:0007669"/>
    <property type="project" value="Ensembl"/>
</dbReference>
<dbReference type="OrthoDB" id="417550at2759"/>
<gene>
    <name evidence="13" type="primary">ADH1C</name>
</gene>
<dbReference type="FunFam" id="3.90.180.10:FF:000001">
    <property type="entry name" value="S-(hydroxymethyl)glutathione dehydrogenase"/>
    <property type="match status" value="1"/>
</dbReference>
<dbReference type="GO" id="GO:0033574">
    <property type="term" value="P:response to testosterone"/>
    <property type="evidence" value="ECO:0007669"/>
    <property type="project" value="Ensembl"/>
</dbReference>
<evidence type="ECO:0000313" key="14">
    <source>
        <dbReference type="Proteomes" id="UP000694561"/>
    </source>
</evidence>
<dbReference type="EC" id="1.1.1.1" evidence="3"/>
<evidence type="ECO:0000256" key="3">
    <source>
        <dbReference type="ARBA" id="ARBA00013190"/>
    </source>
</evidence>
<dbReference type="CTD" id="126"/>
<name>A0A8C6F7M7_MONMO</name>
<comment type="subcellular location">
    <subcellularLocation>
        <location evidence="2">Cytoplasm</location>
    </subcellularLocation>
</comment>
<comment type="cofactor">
    <cofactor evidence="1 11">
        <name>Zn(2+)</name>
        <dbReference type="ChEBI" id="CHEBI:29105"/>
    </cofactor>
</comment>
<dbReference type="GO" id="GO:0048545">
    <property type="term" value="P:response to steroid hormone"/>
    <property type="evidence" value="ECO:0007669"/>
    <property type="project" value="Ensembl"/>
</dbReference>
<dbReference type="InterPro" id="IPR036291">
    <property type="entry name" value="NAD(P)-bd_dom_sf"/>
</dbReference>
<evidence type="ECO:0000256" key="8">
    <source>
        <dbReference type="ARBA" id="ARBA00023002"/>
    </source>
</evidence>
<keyword evidence="14" id="KW-1185">Reference proteome</keyword>
<protein>
    <recommendedName>
        <fullName evidence="3">alcohol dehydrogenase</fullName>
        <ecNumber evidence="3">1.1.1.1</ecNumber>
    </recommendedName>
</protein>
<evidence type="ECO:0000313" key="13">
    <source>
        <dbReference type="Ensembl" id="ENSMMNP00015016280.1"/>
    </source>
</evidence>
<dbReference type="GO" id="GO:0005829">
    <property type="term" value="C:cytosol"/>
    <property type="evidence" value="ECO:0007669"/>
    <property type="project" value="TreeGrafter"/>
</dbReference>
<evidence type="ECO:0000256" key="11">
    <source>
        <dbReference type="RuleBase" id="RU361277"/>
    </source>
</evidence>
<keyword evidence="6 11" id="KW-0862">Zinc</keyword>
<dbReference type="SUPFAM" id="SSF50129">
    <property type="entry name" value="GroES-like"/>
    <property type="match status" value="2"/>
</dbReference>
<dbReference type="RefSeq" id="XP_029090515.1">
    <property type="nucleotide sequence ID" value="XM_029234682.1"/>
</dbReference>
<sequence>MSTAGKVIKCKAAVLWELKKPFSIEEVEVAPPKAYEVRIKIVATGVCRSDDHAINGSLVTPLPAIIGHEAAGIVESIGEGVTTVKPGDKVIPLFVPQCGKCSVCKHPEGNFCLKNNVTKPRGTLMDGTSRFTCRGKPIYHFIGTSTFTQYTVVDEISVAKIDADSPLEKVCLIGCGFSTGYGSAVKVAKVTQGSTCAVFGLGGVGLSVIMGCKAAGAARIIAVDINKDKFVKAKEVGATECINPRDYEKPIEEVLKEMSGGGVDFSFEVIGRFDTMMAALLCCQEAYGVSVIVGIPPSAQNLPMNPMLLLTGRTWKGAIFGGFKSKDSVPKLVADFMAKKFPLDPLITHVLPLEKINEGFDLLRSGKSVRTVLTF</sequence>
<reference evidence="13" key="2">
    <citation type="submission" date="2025-09" db="UniProtKB">
        <authorList>
            <consortium name="Ensembl"/>
        </authorList>
    </citation>
    <scope>IDENTIFICATION</scope>
</reference>
<keyword evidence="9" id="KW-0520">NAD</keyword>
<dbReference type="InterPro" id="IPR020843">
    <property type="entry name" value="ER"/>
</dbReference>
<dbReference type="Pfam" id="PF00107">
    <property type="entry name" value="ADH_zinc_N"/>
    <property type="match status" value="1"/>
</dbReference>
<comment type="similarity">
    <text evidence="11">Belongs to the zinc-containing alcohol dehydrogenase family.</text>
</comment>
<dbReference type="FunFam" id="3.40.50.720:FF:000003">
    <property type="entry name" value="S-(hydroxymethyl)glutathione dehydrogenase"/>
    <property type="match status" value="1"/>
</dbReference>
<organism evidence="13 14">
    <name type="scientific">Monodon monoceros</name>
    <name type="common">Narwhal</name>
    <name type="synonym">Ceratodon monodon</name>
    <dbReference type="NCBI Taxonomy" id="40151"/>
    <lineage>
        <taxon>Eukaryota</taxon>
        <taxon>Metazoa</taxon>
        <taxon>Chordata</taxon>
        <taxon>Craniata</taxon>
        <taxon>Vertebrata</taxon>
        <taxon>Euteleostomi</taxon>
        <taxon>Mammalia</taxon>
        <taxon>Eutheria</taxon>
        <taxon>Laurasiatheria</taxon>
        <taxon>Artiodactyla</taxon>
        <taxon>Whippomorpha</taxon>
        <taxon>Cetacea</taxon>
        <taxon>Odontoceti</taxon>
        <taxon>Monodontidae</taxon>
        <taxon>Monodon</taxon>
    </lineage>
</organism>
<keyword evidence="5 11" id="KW-0479">Metal-binding</keyword>
<dbReference type="GO" id="GO:0005739">
    <property type="term" value="C:mitochondrion"/>
    <property type="evidence" value="ECO:0007669"/>
    <property type="project" value="Ensembl"/>
</dbReference>
<dbReference type="Gene3D" id="3.40.50.720">
    <property type="entry name" value="NAD(P)-binding Rossmann-like Domain"/>
    <property type="match status" value="1"/>
</dbReference>
<dbReference type="CDD" id="cd08299">
    <property type="entry name" value="alcohol_DH_class_I_II_IV"/>
    <property type="match status" value="1"/>
</dbReference>
<dbReference type="GO" id="GO:0042802">
    <property type="term" value="F:identical protein binding"/>
    <property type="evidence" value="ECO:0007669"/>
    <property type="project" value="Ensembl"/>
</dbReference>
<dbReference type="PANTHER" id="PTHR43880:SF1">
    <property type="entry name" value="ALCOHOL DEHYDROGENASE 1A"/>
    <property type="match status" value="1"/>
</dbReference>
<proteinExistence type="inferred from homology"/>
<dbReference type="GO" id="GO:0048149">
    <property type="term" value="P:behavioral response to ethanol"/>
    <property type="evidence" value="ECO:0007669"/>
    <property type="project" value="Ensembl"/>
</dbReference>
<evidence type="ECO:0000256" key="10">
    <source>
        <dbReference type="ARBA" id="ARBA00049243"/>
    </source>
</evidence>
<evidence type="ECO:0000256" key="9">
    <source>
        <dbReference type="ARBA" id="ARBA00023027"/>
    </source>
</evidence>
<dbReference type="AlphaFoldDB" id="A0A8C6F7M7"/>
<dbReference type="PROSITE" id="PS00059">
    <property type="entry name" value="ADH_ZINC"/>
    <property type="match status" value="1"/>
</dbReference>
<keyword evidence="8" id="KW-0560">Oxidoreductase</keyword>
<feature type="domain" description="Enoyl reductase (ER)" evidence="12">
    <location>
        <begin position="17"/>
        <end position="373"/>
    </location>
</feature>
<dbReference type="SUPFAM" id="SSF51735">
    <property type="entry name" value="NAD(P)-binding Rossmann-fold domains"/>
    <property type="match status" value="1"/>
</dbReference>
<evidence type="ECO:0000256" key="5">
    <source>
        <dbReference type="ARBA" id="ARBA00022723"/>
    </source>
</evidence>
<evidence type="ECO:0000256" key="4">
    <source>
        <dbReference type="ARBA" id="ARBA00022490"/>
    </source>
</evidence>
<dbReference type="Ensembl" id="ENSMMNT00015017877.1">
    <property type="protein sequence ID" value="ENSMMNP00015016280.1"/>
    <property type="gene ID" value="ENSMMNG00015012001.1"/>
</dbReference>
<dbReference type="InterPro" id="IPR002328">
    <property type="entry name" value="ADH_Zn_CS"/>
</dbReference>
<dbReference type="GO" id="GO:0042572">
    <property type="term" value="P:retinol metabolic process"/>
    <property type="evidence" value="ECO:0007669"/>
    <property type="project" value="Ensembl"/>
</dbReference>
<reference evidence="13" key="1">
    <citation type="submission" date="2025-08" db="UniProtKB">
        <authorList>
            <consortium name="Ensembl"/>
        </authorList>
    </citation>
    <scope>IDENTIFICATION</scope>
</reference>
<accession>A0A8C6F7M7</accession>
<dbReference type="InterPro" id="IPR011032">
    <property type="entry name" value="GroES-like_sf"/>
</dbReference>
<dbReference type="PANTHER" id="PTHR43880">
    <property type="entry name" value="ALCOHOL DEHYDROGENASE"/>
    <property type="match status" value="1"/>
</dbReference>
<keyword evidence="4" id="KW-0963">Cytoplasm</keyword>
<dbReference type="InterPro" id="IPR013149">
    <property type="entry name" value="ADH-like_C"/>
</dbReference>
<dbReference type="Gene3D" id="3.90.180.10">
    <property type="entry name" value="Medium-chain alcohol dehydrogenases, catalytic domain"/>
    <property type="match status" value="1"/>
</dbReference>
<dbReference type="InterPro" id="IPR013154">
    <property type="entry name" value="ADH-like_N"/>
</dbReference>